<dbReference type="AlphaFoldDB" id="C1GZ73"/>
<evidence type="ECO:0000313" key="2">
    <source>
        <dbReference type="Proteomes" id="UP000002059"/>
    </source>
</evidence>
<keyword evidence="2" id="KW-1185">Reference proteome</keyword>
<name>C1GZ73_PARBA</name>
<accession>C1GZ73</accession>
<dbReference type="InterPro" id="IPR036188">
    <property type="entry name" value="FAD/NAD-bd_sf"/>
</dbReference>
<evidence type="ECO:0000313" key="1">
    <source>
        <dbReference type="EMBL" id="EEH41896.2"/>
    </source>
</evidence>
<dbReference type="OrthoDB" id="4312812at2759"/>
<gene>
    <name evidence="1" type="ORF">PAAG_03817</name>
</gene>
<dbReference type="Gene3D" id="3.50.50.60">
    <property type="entry name" value="FAD/NAD(P)-binding domain"/>
    <property type="match status" value="1"/>
</dbReference>
<dbReference type="STRING" id="502779.C1GZ73"/>
<dbReference type="GeneID" id="9097334"/>
<dbReference type="Pfam" id="PF01946">
    <property type="entry name" value="Thi4"/>
    <property type="match status" value="1"/>
</dbReference>
<dbReference type="KEGG" id="pbl:PAAG_03817"/>
<dbReference type="VEuPathDB" id="FungiDB:PAAG_03817"/>
<dbReference type="EMBL" id="KN294000">
    <property type="protein sequence ID" value="EEH41896.2"/>
    <property type="molecule type" value="Genomic_DNA"/>
</dbReference>
<sequence>MQLLWYGSQFVVVQAEDYVTLPYYADVMALNLSHPHLIVYGDGLRKPADRFLDDLGIPYEQEPSNPNLVVIEHAALFTSTLLSKVLSFPNIKLKLLAPEDGASLILLGFSVKFIKLLVQFHLYPDEDLPRARAWCWFLSTPSNDLGYKTIATEVHDESYLQFRSVPLNDCIRYSLGYSRPLLNGFSSSMNNSPVISKTFLMHSPMKRSSTLKSKENSVRANRLLIKLFVSCLKAHGIVQSNDAPMSTHQLVQFLTIPIQNLFSPQRHLTYISKILPVLEIRFKRKYHQGSDVGWVNPLSPNAHCWMNFLKMLRLMLWR</sequence>
<dbReference type="RefSeq" id="XP_015702164.1">
    <property type="nucleotide sequence ID" value="XM_015845075.1"/>
</dbReference>
<proteinExistence type="predicted"/>
<organism evidence="1 2">
    <name type="scientific">Paracoccidioides lutzii (strain ATCC MYA-826 / Pb01)</name>
    <name type="common">Paracoccidioides brasiliensis</name>
    <dbReference type="NCBI Taxonomy" id="502779"/>
    <lineage>
        <taxon>Eukaryota</taxon>
        <taxon>Fungi</taxon>
        <taxon>Dikarya</taxon>
        <taxon>Ascomycota</taxon>
        <taxon>Pezizomycotina</taxon>
        <taxon>Eurotiomycetes</taxon>
        <taxon>Eurotiomycetidae</taxon>
        <taxon>Onygenales</taxon>
        <taxon>Ajellomycetaceae</taxon>
        <taxon>Paracoccidioides</taxon>
    </lineage>
</organism>
<reference evidence="1 2" key="1">
    <citation type="journal article" date="2011" name="PLoS Genet.">
        <title>Comparative genomic analysis of human fungal pathogens causing paracoccidioidomycosis.</title>
        <authorList>
            <person name="Desjardins C.A."/>
            <person name="Champion M.D."/>
            <person name="Holder J.W."/>
            <person name="Muszewska A."/>
            <person name="Goldberg J."/>
            <person name="Bailao A.M."/>
            <person name="Brigido M.M."/>
            <person name="Ferreira M.E."/>
            <person name="Garcia A.M."/>
            <person name="Grynberg M."/>
            <person name="Gujja S."/>
            <person name="Heiman D.I."/>
            <person name="Henn M.R."/>
            <person name="Kodira C.D."/>
            <person name="Leon-Narvaez H."/>
            <person name="Longo L.V."/>
            <person name="Ma L.J."/>
            <person name="Malavazi I."/>
            <person name="Matsuo A.L."/>
            <person name="Morais F.V."/>
            <person name="Pereira M."/>
            <person name="Rodriguez-Brito S."/>
            <person name="Sakthikumar S."/>
            <person name="Salem-Izacc S.M."/>
            <person name="Sykes S.M."/>
            <person name="Teixeira M.M."/>
            <person name="Vallejo M.C."/>
            <person name="Walter M.E."/>
            <person name="Yandava C."/>
            <person name="Young S."/>
            <person name="Zeng Q."/>
            <person name="Zucker J."/>
            <person name="Felipe M.S."/>
            <person name="Goldman G.H."/>
            <person name="Haas B.J."/>
            <person name="McEwen J.G."/>
            <person name="Nino-Vega G."/>
            <person name="Puccia R."/>
            <person name="San-Blas G."/>
            <person name="Soares C.M."/>
            <person name="Birren B.W."/>
            <person name="Cuomo C.A."/>
        </authorList>
    </citation>
    <scope>NUCLEOTIDE SEQUENCE [LARGE SCALE GENOMIC DNA]</scope>
    <source>
        <strain evidence="2">ATCC MYA-826 / Pb01</strain>
    </source>
</reference>
<dbReference type="Proteomes" id="UP000002059">
    <property type="component" value="Partially assembled WGS sequence"/>
</dbReference>
<protein>
    <submittedName>
        <fullName evidence="1">Uncharacterized protein</fullName>
    </submittedName>
</protein>
<dbReference type="HOGENOM" id="CLU_874644_0_0_1"/>